<evidence type="ECO:0000313" key="2">
    <source>
        <dbReference type="Proteomes" id="UP000240357"/>
    </source>
</evidence>
<organism evidence="1 2">
    <name type="scientific">Adhaeribacter arboris</name>
    <dbReference type="NCBI Taxonomy" id="2072846"/>
    <lineage>
        <taxon>Bacteria</taxon>
        <taxon>Pseudomonadati</taxon>
        <taxon>Bacteroidota</taxon>
        <taxon>Cytophagia</taxon>
        <taxon>Cytophagales</taxon>
        <taxon>Hymenobacteraceae</taxon>
        <taxon>Adhaeribacter</taxon>
    </lineage>
</organism>
<dbReference type="Proteomes" id="UP000240357">
    <property type="component" value="Unassembled WGS sequence"/>
</dbReference>
<dbReference type="RefSeq" id="WP_106925790.1">
    <property type="nucleotide sequence ID" value="NZ_PYFT01000001.1"/>
</dbReference>
<protein>
    <submittedName>
        <fullName evidence="1">DUF4288 domain-containing protein</fullName>
    </submittedName>
</protein>
<dbReference type="EMBL" id="PYFT01000001">
    <property type="protein sequence ID" value="PSR52302.1"/>
    <property type="molecule type" value="Genomic_DNA"/>
</dbReference>
<comment type="caution">
    <text evidence="1">The sequence shown here is derived from an EMBL/GenBank/DDBJ whole genome shotgun (WGS) entry which is preliminary data.</text>
</comment>
<proteinExistence type="predicted"/>
<dbReference type="OrthoDB" id="1442039at2"/>
<dbReference type="AlphaFoldDB" id="A0A2T2Y9W5"/>
<accession>A0A2T2Y9W5</accession>
<sequence>MKPVEKIINKGNWFIAEIIERTEPADTDKTKPNRRCTVWGNYHLVKADSLEEAYDKAEKLGADYNYTFKNDQGVEMEISFVGIGDFLPLYEDLEDGAEILWTDYGQISAKSADKFIKPKEEWIEAASKVKKKE</sequence>
<gene>
    <name evidence="1" type="ORF">AHMF7605_01580</name>
</gene>
<reference evidence="1 2" key="1">
    <citation type="submission" date="2018-03" db="EMBL/GenBank/DDBJ databases">
        <title>Adhaeribacter sp. HMF7605 Genome sequencing and assembly.</title>
        <authorList>
            <person name="Kang H."/>
            <person name="Kang J."/>
            <person name="Cha I."/>
            <person name="Kim H."/>
            <person name="Joh K."/>
        </authorList>
    </citation>
    <scope>NUCLEOTIDE SEQUENCE [LARGE SCALE GENOMIC DNA]</scope>
    <source>
        <strain evidence="1 2">HMF7605</strain>
    </source>
</reference>
<keyword evidence="2" id="KW-1185">Reference proteome</keyword>
<dbReference type="Pfam" id="PF14119">
    <property type="entry name" value="DUF4288"/>
    <property type="match status" value="1"/>
</dbReference>
<evidence type="ECO:0000313" key="1">
    <source>
        <dbReference type="EMBL" id="PSR52302.1"/>
    </source>
</evidence>
<dbReference type="InterPro" id="IPR025630">
    <property type="entry name" value="DUF4288"/>
</dbReference>
<name>A0A2T2Y9W5_9BACT</name>